<dbReference type="STRING" id="1121863.GCA_000621185_01261"/>
<dbReference type="OrthoDB" id="6560430at2"/>
<keyword evidence="2" id="KW-0732">Signal</keyword>
<gene>
    <name evidence="3" type="ORF">ACH50_05390</name>
</gene>
<feature type="region of interest" description="Disordered" evidence="1">
    <location>
        <begin position="51"/>
        <end position="76"/>
    </location>
</feature>
<proteinExistence type="predicted"/>
<dbReference type="RefSeq" id="WP_048887514.1">
    <property type="nucleotide sequence ID" value="NZ_LFEJ01000009.1"/>
</dbReference>
<evidence type="ECO:0008006" key="5">
    <source>
        <dbReference type="Google" id="ProtNLM"/>
    </source>
</evidence>
<dbReference type="Pfam" id="PF10829">
    <property type="entry name" value="DUF2554"/>
    <property type="match status" value="1"/>
</dbReference>
<dbReference type="Proteomes" id="UP000037315">
    <property type="component" value="Unassembled WGS sequence"/>
</dbReference>
<evidence type="ECO:0000313" key="3">
    <source>
        <dbReference type="EMBL" id="KMV35756.1"/>
    </source>
</evidence>
<feature type="chain" id="PRO_5005311370" description="DUF2554 family protein" evidence="2">
    <location>
        <begin position="22"/>
        <end position="76"/>
    </location>
</feature>
<accession>A0A0J8VRF4</accession>
<dbReference type="AlphaFoldDB" id="A0A0J8VRF4"/>
<dbReference type="InterPro" id="IPR020117">
    <property type="entry name" value="Uncharacterised_YncJ"/>
</dbReference>
<keyword evidence="4" id="KW-1185">Reference proteome</keyword>
<evidence type="ECO:0000313" key="4">
    <source>
        <dbReference type="Proteomes" id="UP000037315"/>
    </source>
</evidence>
<name>A0A0J8VRF4_9ENTR</name>
<dbReference type="PATRIC" id="fig|1656095.3.peg.1769"/>
<feature type="signal peptide" evidence="2">
    <location>
        <begin position="1"/>
        <end position="21"/>
    </location>
</feature>
<sequence>MLKKALSALLLCGTLFSGQYAAHAGAHEFFNVKNPDSQLRHEADSDEIRAAAQESADTLREHHGWFSSRKPGRHAQ</sequence>
<reference evidence="3 4" key="1">
    <citation type="submission" date="2015-06" db="EMBL/GenBank/DDBJ databases">
        <title>Genome sequencing of Cronobacter sp. strain DJ34 isolated from petroleum contaminated sludge of Duliajan Oil Fields, Assam, India.</title>
        <authorList>
            <person name="Pal S."/>
            <person name="Banerjee T.D."/>
            <person name="Roy A."/>
            <person name="Sar P."/>
            <person name="Kazy S.K."/>
        </authorList>
    </citation>
    <scope>NUCLEOTIDE SEQUENCE [LARGE SCALE GENOMIC DNA]</scope>
    <source>
        <strain evidence="3 4">DJ34</strain>
    </source>
</reference>
<evidence type="ECO:0000256" key="1">
    <source>
        <dbReference type="SAM" id="MobiDB-lite"/>
    </source>
</evidence>
<comment type="caution">
    <text evidence="3">The sequence shown here is derived from an EMBL/GenBank/DDBJ whole genome shotgun (WGS) entry which is preliminary data.</text>
</comment>
<organism evidence="3 4">
    <name type="scientific">Franconibacter pulveris</name>
    <dbReference type="NCBI Taxonomy" id="435910"/>
    <lineage>
        <taxon>Bacteria</taxon>
        <taxon>Pseudomonadati</taxon>
        <taxon>Pseudomonadota</taxon>
        <taxon>Gammaproteobacteria</taxon>
        <taxon>Enterobacterales</taxon>
        <taxon>Enterobacteriaceae</taxon>
        <taxon>Franconibacter</taxon>
    </lineage>
</organism>
<evidence type="ECO:0000256" key="2">
    <source>
        <dbReference type="SAM" id="SignalP"/>
    </source>
</evidence>
<dbReference type="EMBL" id="LFEJ01000009">
    <property type="protein sequence ID" value="KMV35756.1"/>
    <property type="molecule type" value="Genomic_DNA"/>
</dbReference>
<protein>
    <recommendedName>
        <fullName evidence="5">DUF2554 family protein</fullName>
    </recommendedName>
</protein>